<evidence type="ECO:0008006" key="10">
    <source>
        <dbReference type="Google" id="ProtNLM"/>
    </source>
</evidence>
<evidence type="ECO:0000256" key="2">
    <source>
        <dbReference type="ARBA" id="ARBA00008821"/>
    </source>
</evidence>
<evidence type="ECO:0000256" key="5">
    <source>
        <dbReference type="ARBA" id="ARBA00023136"/>
    </source>
</evidence>
<reference evidence="8" key="2">
    <citation type="submission" date="2020-11" db="EMBL/GenBank/DDBJ databases">
        <authorList>
            <person name="McCartney M.A."/>
            <person name="Auch B."/>
            <person name="Kono T."/>
            <person name="Mallez S."/>
            <person name="Becker A."/>
            <person name="Gohl D.M."/>
            <person name="Silverstein K.A.T."/>
            <person name="Koren S."/>
            <person name="Bechman K.B."/>
            <person name="Herman A."/>
            <person name="Abrahante J.E."/>
            <person name="Garbe J."/>
        </authorList>
    </citation>
    <scope>NUCLEOTIDE SEQUENCE</scope>
    <source>
        <strain evidence="8">Duluth1</strain>
        <tissue evidence="8">Whole animal</tissue>
    </source>
</reference>
<feature type="transmembrane region" description="Helical" evidence="7">
    <location>
        <begin position="256"/>
        <end position="281"/>
    </location>
</feature>
<dbReference type="InterPro" id="IPR006043">
    <property type="entry name" value="NCS2"/>
</dbReference>
<dbReference type="Proteomes" id="UP000828390">
    <property type="component" value="Unassembled WGS sequence"/>
</dbReference>
<comment type="subcellular location">
    <subcellularLocation>
        <location evidence="1">Membrane</location>
        <topology evidence="1">Multi-pass membrane protein</topology>
    </subcellularLocation>
</comment>
<feature type="transmembrane region" description="Helical" evidence="7">
    <location>
        <begin position="307"/>
        <end position="329"/>
    </location>
</feature>
<sequence length="639" mass="68975">MANVNGMLVNNELNSDRDVDLTDVYCEDDSSKGDAIELKPNADDTDQTRAANAGGKPDGLNDVNVSVDSQTGKYLIYGVNDSPPLHVTVVCALQQALLSLSNQLIVSLLVSEAVCASHNDVFKAKLLSSTLFMSGVTTVCQNLFGIRLPLFQGAASEYVVPLLLMASTDDSFCNSKNEPSGITTNQSKGLVGANASMLGSVGDLDVEIGMDRILNNVRMIQGSLIMAGFVHAMLGFTGLMGLLLRFVGPLTIVPTLILIFIFLVGPVLKTIAVAVVMFLYLAKYNMPVPVWTPSLGFRIIRYPLHQVFAILISIILNWMLCGALTYAGVLTDDKTSVGYNTRTDSRIQVIYDNPWFTFPYPGQFGAFSFNGAAFLSCMIATLISVLDSIGDYYACARVCRVPAPPKHAVNRGIMIEGLCSMISGTVGCGHATSTYGGNIGAIGVTKVASRHVFVCTGIIYIFFGIFGKFSALFISIPYPVLGGAIIVMFGIFFGVVISNLEVTNMSSPRNIAILGLSVFIGLCVPTWAQKGKNPVQTGHLVFDKIMSMLLGNPNLIGTVIAFVLDNTVPGTPEERGIAAWTVSDADEDAEVDRTLFNEGYDVYRPLMPQCIRFSRLLKYVPFLPYHRGAVEKEMGKNPE</sequence>
<organism evidence="8 9">
    <name type="scientific">Dreissena polymorpha</name>
    <name type="common">Zebra mussel</name>
    <name type="synonym">Mytilus polymorpha</name>
    <dbReference type="NCBI Taxonomy" id="45954"/>
    <lineage>
        <taxon>Eukaryota</taxon>
        <taxon>Metazoa</taxon>
        <taxon>Spiralia</taxon>
        <taxon>Lophotrochozoa</taxon>
        <taxon>Mollusca</taxon>
        <taxon>Bivalvia</taxon>
        <taxon>Autobranchia</taxon>
        <taxon>Heteroconchia</taxon>
        <taxon>Euheterodonta</taxon>
        <taxon>Imparidentia</taxon>
        <taxon>Neoheterodontei</taxon>
        <taxon>Myida</taxon>
        <taxon>Dreissenoidea</taxon>
        <taxon>Dreissenidae</taxon>
        <taxon>Dreissena</taxon>
    </lineage>
</organism>
<evidence type="ECO:0000256" key="7">
    <source>
        <dbReference type="SAM" id="Phobius"/>
    </source>
</evidence>
<feature type="transmembrane region" description="Helical" evidence="7">
    <location>
        <begin position="511"/>
        <end position="528"/>
    </location>
</feature>
<comment type="similarity">
    <text evidence="2">Belongs to the nucleobase:cation symporter-2 (NCS2) (TC 2.A.40) family.</text>
</comment>
<comment type="caution">
    <text evidence="8">The sequence shown here is derived from an EMBL/GenBank/DDBJ whole genome shotgun (WGS) entry which is preliminary data.</text>
</comment>
<protein>
    <recommendedName>
        <fullName evidence="10">Solute carrier family 23 member 2</fullName>
    </recommendedName>
</protein>
<proteinExistence type="inferred from homology"/>
<name>A0A9D4HCI6_DREPO</name>
<evidence type="ECO:0000313" key="8">
    <source>
        <dbReference type="EMBL" id="KAH3831448.1"/>
    </source>
</evidence>
<dbReference type="EMBL" id="JAIWYP010000004">
    <property type="protein sequence ID" value="KAH3831448.1"/>
    <property type="molecule type" value="Genomic_DNA"/>
</dbReference>
<accession>A0A9D4HCI6</accession>
<reference evidence="8" key="1">
    <citation type="journal article" date="2019" name="bioRxiv">
        <title>The Genome of the Zebra Mussel, Dreissena polymorpha: A Resource for Invasive Species Research.</title>
        <authorList>
            <person name="McCartney M.A."/>
            <person name="Auch B."/>
            <person name="Kono T."/>
            <person name="Mallez S."/>
            <person name="Zhang Y."/>
            <person name="Obille A."/>
            <person name="Becker A."/>
            <person name="Abrahante J.E."/>
            <person name="Garbe J."/>
            <person name="Badalamenti J.P."/>
            <person name="Herman A."/>
            <person name="Mangelson H."/>
            <person name="Liachko I."/>
            <person name="Sullivan S."/>
            <person name="Sone E.D."/>
            <person name="Koren S."/>
            <person name="Silverstein K.A.T."/>
            <person name="Beckman K.B."/>
            <person name="Gohl D.M."/>
        </authorList>
    </citation>
    <scope>NUCLEOTIDE SEQUENCE</scope>
    <source>
        <strain evidence="8">Duluth1</strain>
        <tissue evidence="8">Whole animal</tissue>
    </source>
</reference>
<feature type="region of interest" description="Disordered" evidence="6">
    <location>
        <begin position="35"/>
        <end position="62"/>
    </location>
</feature>
<dbReference type="GO" id="GO:0016020">
    <property type="term" value="C:membrane"/>
    <property type="evidence" value="ECO:0007669"/>
    <property type="project" value="UniProtKB-SubCell"/>
</dbReference>
<keyword evidence="9" id="KW-1185">Reference proteome</keyword>
<feature type="transmembrane region" description="Helical" evidence="7">
    <location>
        <begin position="452"/>
        <end position="474"/>
    </location>
</feature>
<evidence type="ECO:0000313" key="9">
    <source>
        <dbReference type="Proteomes" id="UP000828390"/>
    </source>
</evidence>
<dbReference type="PANTHER" id="PTHR11119">
    <property type="entry name" value="XANTHINE-URACIL / VITAMIN C PERMEASE FAMILY MEMBER"/>
    <property type="match status" value="1"/>
</dbReference>
<dbReference type="GO" id="GO:0022857">
    <property type="term" value="F:transmembrane transporter activity"/>
    <property type="evidence" value="ECO:0007669"/>
    <property type="project" value="InterPro"/>
</dbReference>
<keyword evidence="5 7" id="KW-0472">Membrane</keyword>
<evidence type="ECO:0000256" key="3">
    <source>
        <dbReference type="ARBA" id="ARBA00022692"/>
    </source>
</evidence>
<dbReference type="Pfam" id="PF00860">
    <property type="entry name" value="Xan_ur_permease"/>
    <property type="match status" value="1"/>
</dbReference>
<evidence type="ECO:0000256" key="4">
    <source>
        <dbReference type="ARBA" id="ARBA00022989"/>
    </source>
</evidence>
<keyword evidence="4 7" id="KW-1133">Transmembrane helix</keyword>
<evidence type="ECO:0000256" key="1">
    <source>
        <dbReference type="ARBA" id="ARBA00004141"/>
    </source>
</evidence>
<evidence type="ECO:0000256" key="6">
    <source>
        <dbReference type="SAM" id="MobiDB-lite"/>
    </source>
</evidence>
<feature type="transmembrane region" description="Helical" evidence="7">
    <location>
        <begin position="480"/>
        <end position="499"/>
    </location>
</feature>
<gene>
    <name evidence="8" type="ORF">DPMN_104715</name>
</gene>
<dbReference type="AlphaFoldDB" id="A0A9D4HCI6"/>
<feature type="transmembrane region" description="Helical" evidence="7">
    <location>
        <begin position="364"/>
        <end position="386"/>
    </location>
</feature>
<feature type="transmembrane region" description="Helical" evidence="7">
    <location>
        <begin position="224"/>
        <end position="244"/>
    </location>
</feature>
<keyword evidence="3 7" id="KW-0812">Transmembrane</keyword>